<name>A0A7T0M3L8_9VIRU</name>
<dbReference type="GO" id="GO:0019013">
    <property type="term" value="C:viral nucleocapsid"/>
    <property type="evidence" value="ECO:0007669"/>
    <property type="project" value="UniProtKB-KW"/>
</dbReference>
<proteinExistence type="predicted"/>
<dbReference type="EMBL" id="MW288223">
    <property type="protein sequence ID" value="QPL15373.1"/>
    <property type="molecule type" value="Viral_cRNA"/>
</dbReference>
<sequence>MTTRAPMATYSIAGSKPGLLLAHTVAKEYQIVGVTAQEFLDKHTGMDFDLLALRNEFKKHCPDYMEQLILEQPSKSVDFCSKVIYEVGPESRKVKKGTGDKVWKFIFKVAETDHTVFIATYKQENAEFKTENTPTSMILSLKQSALIAHETLARLVKIGLEQNKVLLTPLAGACFSKEDLDTLALELQTDKLSIINKINQSTQGGGHYLAHCDIDFAICAGFAATKNVKDENLKKSIIIKMIKQYMTKGHSPDKDRIRIISRFSTGGVPSEFSYETINELITYEQKSYALIKLKKLEVETATTSTVDSPPIRPKK</sequence>
<organism evidence="1">
    <name type="scientific">Hymenopteran phasma-related virus OKIAV233</name>
    <dbReference type="NCBI Taxonomy" id="2792587"/>
    <lineage>
        <taxon>Viruses</taxon>
        <taxon>Riboviria</taxon>
        <taxon>Orthornavirae</taxon>
        <taxon>Negarnaviricota</taxon>
        <taxon>Polyploviricotina</taxon>
        <taxon>Bunyaviricetes</taxon>
        <taxon>Elliovirales</taxon>
        <taxon>Phasmaviridae</taxon>
    </lineage>
</organism>
<protein>
    <submittedName>
        <fullName evidence="1">Nucleoprotein</fullName>
    </submittedName>
</protein>
<reference evidence="1" key="1">
    <citation type="journal article" date="2019" name="PLoS Pathog.">
        <title>Re-assessing the diversity of negative strand RNA viruses in insects.</title>
        <authorList>
            <person name="Kafer S."/>
            <person name="Paraskevopoulou S."/>
            <person name="Zirkel F."/>
            <person name="Wieseke N."/>
            <person name="Donath A."/>
            <person name="Petersen M."/>
            <person name="Jones T.C."/>
            <person name="Liu S."/>
            <person name="Zhou X."/>
            <person name="Middendorf M."/>
            <person name="Junglen S."/>
            <person name="Misof B."/>
            <person name="Drosten C."/>
        </authorList>
    </citation>
    <scope>NUCLEOTIDE SEQUENCE</scope>
    <source>
        <strain evidence="1">OKIAV233</strain>
    </source>
</reference>
<evidence type="ECO:0000313" key="1">
    <source>
        <dbReference type="EMBL" id="QPL15373.1"/>
    </source>
</evidence>
<keyword evidence="1" id="KW-0946">Virion</keyword>
<accession>A0A7T0M3L8</accession>
<keyword evidence="1" id="KW-0543">Viral nucleoprotein</keyword>